<dbReference type="EMBL" id="CAADFP010000168">
    <property type="protein sequence ID" value="VFK32482.1"/>
    <property type="molecule type" value="Genomic_DNA"/>
</dbReference>
<keyword evidence="1" id="KW-0812">Transmembrane</keyword>
<dbReference type="AlphaFoldDB" id="A0A450WLM4"/>
<proteinExistence type="predicted"/>
<reference evidence="2" key="1">
    <citation type="submission" date="2019-02" db="EMBL/GenBank/DDBJ databases">
        <authorList>
            <person name="Gruber-Vodicka R. H."/>
            <person name="Seah K. B. B."/>
        </authorList>
    </citation>
    <scope>NUCLEOTIDE SEQUENCE</scope>
    <source>
        <strain evidence="2">BECK_S312</strain>
        <strain evidence="3">BECK_S426</strain>
    </source>
</reference>
<accession>A0A450WLM4</accession>
<dbReference type="EMBL" id="CAADFM010000185">
    <property type="protein sequence ID" value="VFK17935.1"/>
    <property type="molecule type" value="Genomic_DNA"/>
</dbReference>
<gene>
    <name evidence="2" type="ORF">BECKLPF1236A_GA0070988_101852</name>
    <name evidence="3" type="ORF">BECKLPF1236C_GA0070990_101686</name>
</gene>
<evidence type="ECO:0000313" key="2">
    <source>
        <dbReference type="EMBL" id="VFK17935.1"/>
    </source>
</evidence>
<evidence type="ECO:0000313" key="3">
    <source>
        <dbReference type="EMBL" id="VFK32482.1"/>
    </source>
</evidence>
<evidence type="ECO:0000256" key="1">
    <source>
        <dbReference type="SAM" id="Phobius"/>
    </source>
</evidence>
<evidence type="ECO:0008006" key="4">
    <source>
        <dbReference type="Google" id="ProtNLM"/>
    </source>
</evidence>
<keyword evidence="1" id="KW-1133">Transmembrane helix</keyword>
<organism evidence="2">
    <name type="scientific">Candidatus Kentrum sp. LPFa</name>
    <dbReference type="NCBI Taxonomy" id="2126335"/>
    <lineage>
        <taxon>Bacteria</taxon>
        <taxon>Pseudomonadati</taxon>
        <taxon>Pseudomonadota</taxon>
        <taxon>Gammaproteobacteria</taxon>
        <taxon>Candidatus Kentrum</taxon>
    </lineage>
</organism>
<sequence length="72" mass="7966">MDAIPFDTHEFVRTLRQAGVDEKQAIAYKDALKGAAFATRHDLDMMENRIIAKIAGMQVLLVIAIAALIKIL</sequence>
<feature type="transmembrane region" description="Helical" evidence="1">
    <location>
        <begin position="50"/>
        <end position="69"/>
    </location>
</feature>
<protein>
    <recommendedName>
        <fullName evidence="4">DUF1640 domain-containing protein</fullName>
    </recommendedName>
</protein>
<name>A0A450WLM4_9GAMM</name>
<keyword evidence="1" id="KW-0472">Membrane</keyword>